<evidence type="ECO:0000313" key="16">
    <source>
        <dbReference type="Proteomes" id="UP000242258"/>
    </source>
</evidence>
<evidence type="ECO:0000259" key="13">
    <source>
        <dbReference type="Pfam" id="PF07244"/>
    </source>
</evidence>
<evidence type="ECO:0000256" key="10">
    <source>
        <dbReference type="ARBA" id="ARBA00093548"/>
    </source>
</evidence>
<dbReference type="InterPro" id="IPR000184">
    <property type="entry name" value="Bac_surfAg_D15"/>
</dbReference>
<dbReference type="GO" id="GO:0009279">
    <property type="term" value="C:cell outer membrane"/>
    <property type="evidence" value="ECO:0007669"/>
    <property type="project" value="UniProtKB-SubCell"/>
</dbReference>
<dbReference type="InterPro" id="IPR010827">
    <property type="entry name" value="BamA/TamA_POTRA"/>
</dbReference>
<sequence>MLKPASTLFFLALLVLYSWPVAAQSTSIKLVGVKGALKDNINLYIEPISLEQSPNSIRLQAQLEQEISTALQALGYYQSKISFKVDNDNKHKLIITVTAGEQVIIRLADIQLSGDAQHDSDFLAIINKDAPKVGDPLHHGRYDNLKSSLNSLAIRKGYFDATFSQNKLEISPSLNEAYVRIHFASGQRYKFGKVNFDSEQIDHKRLQSLVPFTPGTPYKASLLGKFNQDLSATGWFSSILVEADADNVEQKVIPLDVRLEPQKRNIIETGIGFSDDVGPRFQLNWQKPWLNSAGHSFNSKLQISQVEQTIEASYKIPLESVSTDFYQVQFGLKNKDNKDTQSRESNLVFERHWLLESGWYRTASLRWLTEDYVQADSSGNSNLIMPGISYSRSRSDQAKSRMPTSADRLLISMEVSDPSWMSDLRFIRFRSRVGWITTLSSKHRLVAKADAGAVLFEQVENLSPSLRFFAGGVDNLRGYSYESVSPRDEDGKLIGGRYMATASLEYQYNVKQNWWLATFFDYGSAWNDSPDWKSGVGVGIRWASPVGPIRLDFAFGLDKVNENAFQLHFSLGPEI</sequence>
<dbReference type="Gene3D" id="2.40.160.50">
    <property type="entry name" value="membrane protein fhac: a member of the omp85/tpsb transporter family"/>
    <property type="match status" value="1"/>
</dbReference>
<comment type="subcellular location">
    <subcellularLocation>
        <location evidence="1">Cell outer membrane</location>
    </subcellularLocation>
</comment>
<feature type="chain" id="PRO_5009200398" description="Translocation and assembly module subunit TamA" evidence="11">
    <location>
        <begin position="24"/>
        <end position="575"/>
    </location>
</feature>
<dbReference type="Proteomes" id="UP000242258">
    <property type="component" value="Unassembled WGS sequence"/>
</dbReference>
<dbReference type="Pfam" id="PF07244">
    <property type="entry name" value="POTRA"/>
    <property type="match status" value="1"/>
</dbReference>
<dbReference type="Pfam" id="PF17243">
    <property type="entry name" value="POTRA_TamA_1"/>
    <property type="match status" value="1"/>
</dbReference>
<evidence type="ECO:0000259" key="12">
    <source>
        <dbReference type="Pfam" id="PF01103"/>
    </source>
</evidence>
<keyword evidence="16" id="KW-1185">Reference proteome</keyword>
<reference evidence="16" key="1">
    <citation type="submission" date="2016-09" db="EMBL/GenBank/DDBJ databases">
        <authorList>
            <person name="Wan X."/>
            <person name="Hou S."/>
        </authorList>
    </citation>
    <scope>NUCLEOTIDE SEQUENCE [LARGE SCALE GENOMIC DNA]</scope>
    <source>
        <strain evidence="16">KH87</strain>
    </source>
</reference>
<protein>
    <recommendedName>
        <fullName evidence="3">Translocation and assembly module subunit TamA</fullName>
    </recommendedName>
    <alternativeName>
        <fullName evidence="9">Autotransporter assembly factor TamA</fullName>
    </alternativeName>
</protein>
<dbReference type="EMBL" id="MKEK01000001">
    <property type="protein sequence ID" value="OEY69496.1"/>
    <property type="molecule type" value="Genomic_DNA"/>
</dbReference>
<feature type="domain" description="Bacterial surface antigen (D15)" evidence="12">
    <location>
        <begin position="282"/>
        <end position="572"/>
    </location>
</feature>
<evidence type="ECO:0000256" key="4">
    <source>
        <dbReference type="ARBA" id="ARBA00022452"/>
    </source>
</evidence>
<keyword evidence="5" id="KW-0812">Transmembrane</keyword>
<evidence type="ECO:0000256" key="1">
    <source>
        <dbReference type="ARBA" id="ARBA00004442"/>
    </source>
</evidence>
<evidence type="ECO:0000256" key="11">
    <source>
        <dbReference type="SAM" id="SignalP"/>
    </source>
</evidence>
<keyword evidence="4" id="KW-1134">Transmembrane beta strand</keyword>
<proteinExistence type="inferred from homology"/>
<feature type="signal peptide" evidence="11">
    <location>
        <begin position="1"/>
        <end position="23"/>
    </location>
</feature>
<evidence type="ECO:0000256" key="8">
    <source>
        <dbReference type="ARBA" id="ARBA00023237"/>
    </source>
</evidence>
<gene>
    <name evidence="15" type="ORF">BI198_07920</name>
</gene>
<dbReference type="OrthoDB" id="9769707at2"/>
<evidence type="ECO:0000256" key="2">
    <source>
        <dbReference type="ARBA" id="ARBA00010248"/>
    </source>
</evidence>
<evidence type="ECO:0000256" key="3">
    <source>
        <dbReference type="ARBA" id="ARBA00015419"/>
    </source>
</evidence>
<keyword evidence="6 11" id="KW-0732">Signal</keyword>
<dbReference type="Gene3D" id="3.10.20.310">
    <property type="entry name" value="membrane protein fhac"/>
    <property type="match status" value="3"/>
</dbReference>
<comment type="caution">
    <text evidence="15">The sequence shown here is derived from an EMBL/GenBank/DDBJ whole genome shotgun (WGS) entry which is preliminary data.</text>
</comment>
<organism evidence="15 16">
    <name type="scientific">Rheinheimera salexigens</name>
    <dbReference type="NCBI Taxonomy" id="1628148"/>
    <lineage>
        <taxon>Bacteria</taxon>
        <taxon>Pseudomonadati</taxon>
        <taxon>Pseudomonadota</taxon>
        <taxon>Gammaproteobacteria</taxon>
        <taxon>Chromatiales</taxon>
        <taxon>Chromatiaceae</taxon>
        <taxon>Rheinheimera</taxon>
    </lineage>
</organism>
<evidence type="ECO:0000256" key="6">
    <source>
        <dbReference type="ARBA" id="ARBA00022729"/>
    </source>
</evidence>
<dbReference type="GO" id="GO:0009306">
    <property type="term" value="P:protein secretion"/>
    <property type="evidence" value="ECO:0007669"/>
    <property type="project" value="TreeGrafter"/>
</dbReference>
<dbReference type="InterPro" id="IPR039910">
    <property type="entry name" value="D15-like"/>
</dbReference>
<feature type="domain" description="POTRA" evidence="13">
    <location>
        <begin position="189"/>
        <end position="257"/>
    </location>
</feature>
<dbReference type="PANTHER" id="PTHR12815">
    <property type="entry name" value="SORTING AND ASSEMBLY MACHINERY SAMM50 PROTEIN FAMILY MEMBER"/>
    <property type="match status" value="1"/>
</dbReference>
<dbReference type="Pfam" id="PF01103">
    <property type="entry name" value="Omp85"/>
    <property type="match status" value="1"/>
</dbReference>
<feature type="domain" description="TamA POTRA" evidence="14">
    <location>
        <begin position="28"/>
        <end position="98"/>
    </location>
</feature>
<evidence type="ECO:0000259" key="14">
    <source>
        <dbReference type="Pfam" id="PF17243"/>
    </source>
</evidence>
<evidence type="ECO:0000313" key="15">
    <source>
        <dbReference type="EMBL" id="OEY69496.1"/>
    </source>
</evidence>
<dbReference type="PANTHER" id="PTHR12815:SF47">
    <property type="entry name" value="TRANSLOCATION AND ASSEMBLY MODULE SUBUNIT TAMA"/>
    <property type="match status" value="1"/>
</dbReference>
<dbReference type="GO" id="GO:0097347">
    <property type="term" value="C:TAM protein secretion complex"/>
    <property type="evidence" value="ECO:0007669"/>
    <property type="project" value="TreeGrafter"/>
</dbReference>
<dbReference type="InterPro" id="IPR035243">
    <property type="entry name" value="TamA_POTRA_Dom_1"/>
</dbReference>
<accession>A0A1E7Q5S5</accession>
<dbReference type="AlphaFoldDB" id="A0A1E7Q5S5"/>
<evidence type="ECO:0000256" key="5">
    <source>
        <dbReference type="ARBA" id="ARBA00022692"/>
    </source>
</evidence>
<dbReference type="STRING" id="1628148.BI198_07920"/>
<dbReference type="RefSeq" id="WP_070049066.1">
    <property type="nucleotide sequence ID" value="NZ_CBCSDO010000005.1"/>
</dbReference>
<evidence type="ECO:0000256" key="9">
    <source>
        <dbReference type="ARBA" id="ARBA00033063"/>
    </source>
</evidence>
<keyword evidence="7" id="KW-0472">Membrane</keyword>
<keyword evidence="8" id="KW-0998">Cell outer membrane</keyword>
<comment type="similarity">
    <text evidence="2">Belongs to the TamA family.</text>
</comment>
<comment type="subunit">
    <text evidence="10">Interacts with TamB to form the translocation and assembly module (TAM).</text>
</comment>
<evidence type="ECO:0000256" key="7">
    <source>
        <dbReference type="ARBA" id="ARBA00023136"/>
    </source>
</evidence>
<name>A0A1E7Q5S5_9GAMM</name>